<protein>
    <recommendedName>
        <fullName evidence="4">Secreted protein</fullName>
    </recommendedName>
</protein>
<keyword evidence="1" id="KW-0732">Signal</keyword>
<proteinExistence type="predicted"/>
<feature type="chain" id="PRO_5042205870" description="Secreted protein" evidence="1">
    <location>
        <begin position="27"/>
        <end position="131"/>
    </location>
</feature>
<gene>
    <name evidence="2" type="ORF">B0H15DRAFT_857072</name>
</gene>
<dbReference type="EMBL" id="JARJCN010000055">
    <property type="protein sequence ID" value="KAJ7080418.1"/>
    <property type="molecule type" value="Genomic_DNA"/>
</dbReference>
<name>A0AAD6TZ27_9AGAR</name>
<comment type="caution">
    <text evidence="2">The sequence shown here is derived from an EMBL/GenBank/DDBJ whole genome shotgun (WGS) entry which is preliminary data.</text>
</comment>
<organism evidence="2 3">
    <name type="scientific">Mycena belliarum</name>
    <dbReference type="NCBI Taxonomy" id="1033014"/>
    <lineage>
        <taxon>Eukaryota</taxon>
        <taxon>Fungi</taxon>
        <taxon>Dikarya</taxon>
        <taxon>Basidiomycota</taxon>
        <taxon>Agaricomycotina</taxon>
        <taxon>Agaricomycetes</taxon>
        <taxon>Agaricomycetidae</taxon>
        <taxon>Agaricales</taxon>
        <taxon>Marasmiineae</taxon>
        <taxon>Mycenaceae</taxon>
        <taxon>Mycena</taxon>
    </lineage>
</organism>
<feature type="signal peptide" evidence="1">
    <location>
        <begin position="1"/>
        <end position="26"/>
    </location>
</feature>
<dbReference type="AlphaFoldDB" id="A0AAD6TZ27"/>
<evidence type="ECO:0000313" key="2">
    <source>
        <dbReference type="EMBL" id="KAJ7080418.1"/>
    </source>
</evidence>
<sequence length="131" mass="13967">MGPGRGTKLCRTSECALALCMAVALANVNDSETSLRTRWPGSTVLDSSLSMTDAIMLPAPSRTSLIIHRSILGPPSPRTFNATVNSLTPSTQLLHTRMGSRWTAVDTHAQALTPLPGASSRVVLDRPLFVL</sequence>
<reference evidence="2" key="1">
    <citation type="submission" date="2023-03" db="EMBL/GenBank/DDBJ databases">
        <title>Massive genome expansion in bonnet fungi (Mycena s.s.) driven by repeated elements and novel gene families across ecological guilds.</title>
        <authorList>
            <consortium name="Lawrence Berkeley National Laboratory"/>
            <person name="Harder C.B."/>
            <person name="Miyauchi S."/>
            <person name="Viragh M."/>
            <person name="Kuo A."/>
            <person name="Thoen E."/>
            <person name="Andreopoulos B."/>
            <person name="Lu D."/>
            <person name="Skrede I."/>
            <person name="Drula E."/>
            <person name="Henrissat B."/>
            <person name="Morin E."/>
            <person name="Kohler A."/>
            <person name="Barry K."/>
            <person name="LaButti K."/>
            <person name="Morin E."/>
            <person name="Salamov A."/>
            <person name="Lipzen A."/>
            <person name="Mereny Z."/>
            <person name="Hegedus B."/>
            <person name="Baldrian P."/>
            <person name="Stursova M."/>
            <person name="Weitz H."/>
            <person name="Taylor A."/>
            <person name="Grigoriev I.V."/>
            <person name="Nagy L.G."/>
            <person name="Martin F."/>
            <person name="Kauserud H."/>
        </authorList>
    </citation>
    <scope>NUCLEOTIDE SEQUENCE</scope>
    <source>
        <strain evidence="2">CBHHK173m</strain>
    </source>
</reference>
<keyword evidence="3" id="KW-1185">Reference proteome</keyword>
<evidence type="ECO:0000313" key="3">
    <source>
        <dbReference type="Proteomes" id="UP001222325"/>
    </source>
</evidence>
<dbReference type="Proteomes" id="UP001222325">
    <property type="component" value="Unassembled WGS sequence"/>
</dbReference>
<evidence type="ECO:0000256" key="1">
    <source>
        <dbReference type="SAM" id="SignalP"/>
    </source>
</evidence>
<accession>A0AAD6TZ27</accession>
<evidence type="ECO:0008006" key="4">
    <source>
        <dbReference type="Google" id="ProtNLM"/>
    </source>
</evidence>